<dbReference type="InterPro" id="IPR051207">
    <property type="entry name" value="ComplexI_NDUFA9_subunit"/>
</dbReference>
<protein>
    <submittedName>
        <fullName evidence="2">Oxidoreductase</fullName>
    </submittedName>
</protein>
<accession>A0A8J3IFC5</accession>
<feature type="domain" description="NAD(P)-binding" evidence="1">
    <location>
        <begin position="6"/>
        <end position="152"/>
    </location>
</feature>
<organism evidence="2 3">
    <name type="scientific">Ktedonospora formicarum</name>
    <dbReference type="NCBI Taxonomy" id="2778364"/>
    <lineage>
        <taxon>Bacteria</taxon>
        <taxon>Bacillati</taxon>
        <taxon>Chloroflexota</taxon>
        <taxon>Ktedonobacteria</taxon>
        <taxon>Ktedonobacterales</taxon>
        <taxon>Ktedonobacteraceae</taxon>
        <taxon>Ktedonospora</taxon>
    </lineage>
</organism>
<dbReference type="Gene3D" id="3.40.50.720">
    <property type="entry name" value="NAD(P)-binding Rossmann-like Domain"/>
    <property type="match status" value="1"/>
</dbReference>
<dbReference type="Proteomes" id="UP000612362">
    <property type="component" value="Unassembled WGS sequence"/>
</dbReference>
<dbReference type="EMBL" id="BNJF01000007">
    <property type="protein sequence ID" value="GHO50184.1"/>
    <property type="molecule type" value="Genomic_DNA"/>
</dbReference>
<dbReference type="InterPro" id="IPR016040">
    <property type="entry name" value="NAD(P)-bd_dom"/>
</dbReference>
<proteinExistence type="predicted"/>
<dbReference type="GO" id="GO:0044877">
    <property type="term" value="F:protein-containing complex binding"/>
    <property type="evidence" value="ECO:0007669"/>
    <property type="project" value="TreeGrafter"/>
</dbReference>
<evidence type="ECO:0000313" key="3">
    <source>
        <dbReference type="Proteomes" id="UP000612362"/>
    </source>
</evidence>
<dbReference type="AlphaFoldDB" id="A0A8J3IFC5"/>
<name>A0A8J3IFC5_9CHLR</name>
<dbReference type="RefSeq" id="WP_220199240.1">
    <property type="nucleotide sequence ID" value="NZ_BNJF01000007.1"/>
</dbReference>
<dbReference type="PANTHER" id="PTHR12126">
    <property type="entry name" value="NADH-UBIQUINONE OXIDOREDUCTASE 39 KDA SUBUNIT-RELATED"/>
    <property type="match status" value="1"/>
</dbReference>
<dbReference type="SUPFAM" id="SSF51735">
    <property type="entry name" value="NAD(P)-binding Rossmann-fold domains"/>
    <property type="match status" value="1"/>
</dbReference>
<dbReference type="InterPro" id="IPR036291">
    <property type="entry name" value="NAD(P)-bd_dom_sf"/>
</dbReference>
<keyword evidence="3" id="KW-1185">Reference proteome</keyword>
<evidence type="ECO:0000313" key="2">
    <source>
        <dbReference type="EMBL" id="GHO50184.1"/>
    </source>
</evidence>
<evidence type="ECO:0000259" key="1">
    <source>
        <dbReference type="Pfam" id="PF13460"/>
    </source>
</evidence>
<reference evidence="2" key="1">
    <citation type="submission" date="2020-10" db="EMBL/GenBank/DDBJ databases">
        <title>Taxonomic study of unclassified bacteria belonging to the class Ktedonobacteria.</title>
        <authorList>
            <person name="Yabe S."/>
            <person name="Wang C.M."/>
            <person name="Zheng Y."/>
            <person name="Sakai Y."/>
            <person name="Cavaletti L."/>
            <person name="Monciardini P."/>
            <person name="Donadio S."/>
        </authorList>
    </citation>
    <scope>NUCLEOTIDE SEQUENCE</scope>
    <source>
        <strain evidence="2">SOSP1-1</strain>
    </source>
</reference>
<dbReference type="Pfam" id="PF13460">
    <property type="entry name" value="NAD_binding_10"/>
    <property type="match status" value="1"/>
</dbReference>
<comment type="caution">
    <text evidence="2">The sequence shown here is derived from an EMBL/GenBank/DDBJ whole genome shotgun (WGS) entry which is preliminary data.</text>
</comment>
<dbReference type="PANTHER" id="PTHR12126:SF11">
    <property type="entry name" value="NADH DEHYDROGENASE [UBIQUINONE] 1 ALPHA SUBCOMPLEX SUBUNIT 9, MITOCHONDRIAL"/>
    <property type="match status" value="1"/>
</dbReference>
<gene>
    <name evidence="2" type="ORF">KSX_83470</name>
</gene>
<sequence length="299" mass="32540">MILVTGATGYIGTHLVKRLAERGEQVRCLVRDTQKAKQVLPADKVELVEGATTRPETLAAALQGIETIVHAAFMTADRKETPNNHYNETNVDGTRNLIHAAEGAGVKRMIEISGLGTKPDKIGSYMQGRYLAEQALKASSLVWTIIQPSVLFGKGAPFIVGLTDLIVSAPVVPLIGGGKIMFQPIYVEDVVTVILKVLDDPARTQGKTYTIGGPEYYSFTQIFDVLLKTMGKTRPKIYAPTPLVAVGAAVMETVLPKPPLTRAAMTLFSFDNTTDLNSVERDFGFVPQSFKAYFEQHSI</sequence>